<dbReference type="Proteomes" id="UP000295341">
    <property type="component" value="Unassembled WGS sequence"/>
</dbReference>
<comment type="caution">
    <text evidence="16">The sequence shown here is derived from an EMBL/GenBank/DDBJ whole genome shotgun (WGS) entry which is preliminary data.</text>
</comment>
<feature type="compositionally biased region" description="Polar residues" evidence="13">
    <location>
        <begin position="323"/>
        <end position="332"/>
    </location>
</feature>
<feature type="domain" description="TonB-dependent receptor plug" evidence="15">
    <location>
        <begin position="86"/>
        <end position="190"/>
    </location>
</feature>
<dbReference type="GO" id="GO:0009279">
    <property type="term" value="C:cell outer membrane"/>
    <property type="evidence" value="ECO:0007669"/>
    <property type="project" value="UniProtKB-SubCell"/>
</dbReference>
<evidence type="ECO:0000256" key="12">
    <source>
        <dbReference type="RuleBase" id="RU003357"/>
    </source>
</evidence>
<dbReference type="InterPro" id="IPR036942">
    <property type="entry name" value="Beta-barrel_TonB_sf"/>
</dbReference>
<evidence type="ECO:0000256" key="2">
    <source>
        <dbReference type="ARBA" id="ARBA00022448"/>
    </source>
</evidence>
<evidence type="ECO:0000256" key="10">
    <source>
        <dbReference type="ARBA" id="ARBA00023237"/>
    </source>
</evidence>
<dbReference type="SUPFAM" id="SSF56935">
    <property type="entry name" value="Porins"/>
    <property type="match status" value="1"/>
</dbReference>
<comment type="subcellular location">
    <subcellularLocation>
        <location evidence="1 11">Cell outer membrane</location>
        <topology evidence="1 11">Multi-pass membrane protein</topology>
    </subcellularLocation>
</comment>
<evidence type="ECO:0000256" key="9">
    <source>
        <dbReference type="ARBA" id="ARBA00023136"/>
    </source>
</evidence>
<evidence type="ECO:0000259" key="15">
    <source>
        <dbReference type="Pfam" id="PF07715"/>
    </source>
</evidence>
<keyword evidence="8 12" id="KW-0798">TonB box</keyword>
<feature type="region of interest" description="Disordered" evidence="13">
    <location>
        <begin position="1"/>
        <end position="24"/>
    </location>
</feature>
<name>A0A4R7PAC1_9GAMM</name>
<keyword evidence="16" id="KW-0675">Receptor</keyword>
<keyword evidence="7" id="KW-0406">Ion transport</keyword>
<dbReference type="PANTHER" id="PTHR32552">
    <property type="entry name" value="FERRICHROME IRON RECEPTOR-RELATED"/>
    <property type="match status" value="1"/>
</dbReference>
<keyword evidence="6" id="KW-0408">Iron</keyword>
<evidence type="ECO:0000313" key="16">
    <source>
        <dbReference type="EMBL" id="TDU30983.1"/>
    </source>
</evidence>
<keyword evidence="2 11" id="KW-0813">Transport</keyword>
<feature type="domain" description="TonB-dependent receptor-like beta-barrel" evidence="14">
    <location>
        <begin position="283"/>
        <end position="727"/>
    </location>
</feature>
<gene>
    <name evidence="16" type="ORF">DFR24_0341</name>
</gene>
<dbReference type="GO" id="GO:0006826">
    <property type="term" value="P:iron ion transport"/>
    <property type="evidence" value="ECO:0007669"/>
    <property type="project" value="UniProtKB-KW"/>
</dbReference>
<evidence type="ECO:0000313" key="17">
    <source>
        <dbReference type="Proteomes" id="UP000295341"/>
    </source>
</evidence>
<dbReference type="AlphaFoldDB" id="A0A4R7PAC1"/>
<organism evidence="16 17">
    <name type="scientific">Panacagrimonas perspica</name>
    <dbReference type="NCBI Taxonomy" id="381431"/>
    <lineage>
        <taxon>Bacteria</taxon>
        <taxon>Pseudomonadati</taxon>
        <taxon>Pseudomonadota</taxon>
        <taxon>Gammaproteobacteria</taxon>
        <taxon>Nevskiales</taxon>
        <taxon>Nevskiaceae</taxon>
        <taxon>Panacagrimonas</taxon>
    </lineage>
</organism>
<keyword evidence="9 11" id="KW-0472">Membrane</keyword>
<dbReference type="PROSITE" id="PS52016">
    <property type="entry name" value="TONB_DEPENDENT_REC_3"/>
    <property type="match status" value="1"/>
</dbReference>
<protein>
    <submittedName>
        <fullName evidence="16">Iron complex outermembrane receptor protein</fullName>
    </submittedName>
</protein>
<dbReference type="Pfam" id="PF07715">
    <property type="entry name" value="Plug"/>
    <property type="match status" value="1"/>
</dbReference>
<feature type="region of interest" description="Disordered" evidence="13">
    <location>
        <begin position="294"/>
        <end position="332"/>
    </location>
</feature>
<keyword evidence="10 11" id="KW-0998">Cell outer membrane</keyword>
<keyword evidence="3 11" id="KW-1134">Transmembrane beta strand</keyword>
<evidence type="ECO:0000256" key="5">
    <source>
        <dbReference type="ARBA" id="ARBA00022692"/>
    </source>
</evidence>
<evidence type="ECO:0000256" key="4">
    <source>
        <dbReference type="ARBA" id="ARBA00022496"/>
    </source>
</evidence>
<accession>A0A4R7PAC1</accession>
<dbReference type="OrthoDB" id="127311at2"/>
<evidence type="ECO:0000256" key="1">
    <source>
        <dbReference type="ARBA" id="ARBA00004571"/>
    </source>
</evidence>
<dbReference type="Gene3D" id="2.40.170.20">
    <property type="entry name" value="TonB-dependent receptor, beta-barrel domain"/>
    <property type="match status" value="1"/>
</dbReference>
<dbReference type="Pfam" id="PF00593">
    <property type="entry name" value="TonB_dep_Rec_b-barrel"/>
    <property type="match status" value="1"/>
</dbReference>
<dbReference type="PANTHER" id="PTHR32552:SF81">
    <property type="entry name" value="TONB-DEPENDENT OUTER MEMBRANE RECEPTOR"/>
    <property type="match status" value="1"/>
</dbReference>
<keyword evidence="4" id="KW-0410">Iron transport</keyword>
<dbReference type="InterPro" id="IPR000531">
    <property type="entry name" value="Beta-barrel_TonB"/>
</dbReference>
<evidence type="ECO:0000256" key="6">
    <source>
        <dbReference type="ARBA" id="ARBA00023004"/>
    </source>
</evidence>
<evidence type="ECO:0000256" key="3">
    <source>
        <dbReference type="ARBA" id="ARBA00022452"/>
    </source>
</evidence>
<proteinExistence type="inferred from homology"/>
<evidence type="ECO:0000256" key="7">
    <source>
        <dbReference type="ARBA" id="ARBA00023065"/>
    </source>
</evidence>
<evidence type="ECO:0000256" key="13">
    <source>
        <dbReference type="SAM" id="MobiDB-lite"/>
    </source>
</evidence>
<sequence>MMGKPANRDGERRQGMRTGETMSVKRGSMWGVRAGLAAGMLAVVPFAHAQAVEPAAEDAAAPGAPEADAMQLDTIVVTARKREEDQTRVPLAMTTIPGDVLAQRRLDTIADLATQVPNLQIVTTTRTIYLRGVGGGGLHVGFDTRASVHVDGVYVGAPPASDSLLLDLDRVEVLRGPQGTLFGQNSTSGTLNLVTRAPDAVRHAEFVTGFGNKDGREVAASVNLPLAGDTLMLRVSGSGLWRDGFTRNETIGGQSDDVDQAGGRLRLRWIPRPGLTLDLAADQSREATRNVAGEPLTSTFGNAPPEAPRQFVLSNDTPEHDVNSNAGVSGTVQLDAGGGRFTSISAWRRAERDQLADLDRSSSDFTSYDYRDDYNYLSQELRFTSAPGRLQYLAGLYFLDAQGDSLRLATAGPDIVGGPPPFSSIVPGDAITTRPDVESRSIAGFGSLDYALTERLTLNAGLRVTQARKKAKFDQTGESFVAIRAATLSGFHDDFDETSVDPAVGLQFFAGDDDMLYARIARGSKAGGYNVEVLVAPRPGPERFDEETVLNYELGWKSAFFERRLRADLVLFYADYRDYQVLQTVQEGNIRYPGLTNAGRVQTWGPELSLDARPLRGLTLGLTLAWLHAEYESFKDAAGIGVDFSGNRTEYAPRFNGSASARYERGVAWASGNRMFVDAVLSGRTRSFAEASNESAFEIDAHTLLNAQVGLIERSDRWQIGLWAENLLDEKYEQTRSLGTFGTLSGLHGTPRTYGLQVRYAW</sequence>
<dbReference type="InterPro" id="IPR012910">
    <property type="entry name" value="Plug_dom"/>
</dbReference>
<comment type="similarity">
    <text evidence="11 12">Belongs to the TonB-dependent receptor family.</text>
</comment>
<feature type="compositionally biased region" description="Basic and acidic residues" evidence="13">
    <location>
        <begin position="1"/>
        <end position="14"/>
    </location>
</feature>
<keyword evidence="17" id="KW-1185">Reference proteome</keyword>
<keyword evidence="5 11" id="KW-0812">Transmembrane</keyword>
<dbReference type="InterPro" id="IPR039426">
    <property type="entry name" value="TonB-dep_rcpt-like"/>
</dbReference>
<reference evidence="16 17" key="1">
    <citation type="submission" date="2019-03" db="EMBL/GenBank/DDBJ databases">
        <title>Genomic Encyclopedia of Type Strains, Phase IV (KMG-IV): sequencing the most valuable type-strain genomes for metagenomic binning, comparative biology and taxonomic classification.</title>
        <authorList>
            <person name="Goeker M."/>
        </authorList>
    </citation>
    <scope>NUCLEOTIDE SEQUENCE [LARGE SCALE GENOMIC DNA]</scope>
    <source>
        <strain evidence="16 17">DSM 26377</strain>
    </source>
</reference>
<dbReference type="EMBL" id="SOBT01000008">
    <property type="protein sequence ID" value="TDU30983.1"/>
    <property type="molecule type" value="Genomic_DNA"/>
</dbReference>
<evidence type="ECO:0000256" key="11">
    <source>
        <dbReference type="PROSITE-ProRule" id="PRU01360"/>
    </source>
</evidence>
<evidence type="ECO:0000256" key="8">
    <source>
        <dbReference type="ARBA" id="ARBA00023077"/>
    </source>
</evidence>
<evidence type="ECO:0000259" key="14">
    <source>
        <dbReference type="Pfam" id="PF00593"/>
    </source>
</evidence>